<keyword evidence="3" id="KW-0443">Lipid metabolism</keyword>
<comment type="similarity">
    <text evidence="1">Belongs to the short-chain dehydrogenases/reductases (SDR) family.</text>
</comment>
<dbReference type="InterPro" id="IPR036291">
    <property type="entry name" value="NAD(P)-bd_dom_sf"/>
</dbReference>
<evidence type="ECO:0000313" key="4">
    <source>
        <dbReference type="EMBL" id="NRT87511.1"/>
    </source>
</evidence>
<dbReference type="InterPro" id="IPR002347">
    <property type="entry name" value="SDR_fam"/>
</dbReference>
<organism evidence="4 5">
    <name type="scientific">Clostridium beijerinckii</name>
    <name type="common">Clostridium MP</name>
    <dbReference type="NCBI Taxonomy" id="1520"/>
    <lineage>
        <taxon>Bacteria</taxon>
        <taxon>Bacillati</taxon>
        <taxon>Bacillota</taxon>
        <taxon>Clostridia</taxon>
        <taxon>Eubacteriales</taxon>
        <taxon>Clostridiaceae</taxon>
        <taxon>Clostridium</taxon>
    </lineage>
</organism>
<evidence type="ECO:0000313" key="5">
    <source>
        <dbReference type="Proteomes" id="UP001193748"/>
    </source>
</evidence>
<dbReference type="CDD" id="cd05233">
    <property type="entry name" value="SDR_c"/>
    <property type="match status" value="1"/>
</dbReference>
<protein>
    <submittedName>
        <fullName evidence="4">3-oxoacyl-[acyl-carrier protein] reductase</fullName>
        <ecNumber evidence="4">1.1.1.100</ecNumber>
    </submittedName>
</protein>
<keyword evidence="2 4" id="KW-0560">Oxidoreductase</keyword>
<evidence type="ECO:0000256" key="1">
    <source>
        <dbReference type="ARBA" id="ARBA00006484"/>
    </source>
</evidence>
<dbReference type="PRINTS" id="PR00080">
    <property type="entry name" value="SDRFAMILY"/>
</dbReference>
<reference evidence="4" key="2">
    <citation type="journal article" date="2022" name="Nat. Biotechnol.">
        <title>Carbon-negative production of acetone and isopropanol by gas fermentation at industrial pilot scale.</title>
        <authorList>
            <person name="Liew F.E."/>
            <person name="Nogle R."/>
            <person name="Abdalla T."/>
            <person name="Rasor B.J."/>
            <person name="Canter C."/>
            <person name="Jensen R.O."/>
            <person name="Wang L."/>
            <person name="Strutz J."/>
            <person name="Chirania P."/>
            <person name="De Tissera S."/>
            <person name="Mueller A.P."/>
            <person name="Ruan Z."/>
            <person name="Gao A."/>
            <person name="Tran L."/>
            <person name="Engle N.L."/>
            <person name="Bromley J.C."/>
            <person name="Daniell J."/>
            <person name="Conrado R."/>
            <person name="Tschaplinski T.J."/>
            <person name="Giannone R.J."/>
            <person name="Hettich R.L."/>
            <person name="Karim A.S."/>
            <person name="Simpson S.D."/>
            <person name="Brown S.D."/>
            <person name="Leang C."/>
            <person name="Jewett M.C."/>
            <person name="Kopke M."/>
        </authorList>
    </citation>
    <scope>NUCLEOTIDE SEQUENCE</scope>
    <source>
        <strain evidence="4">DJ080</strain>
    </source>
</reference>
<gene>
    <name evidence="4" type="ORF">B0H41_001190</name>
</gene>
<dbReference type="InterPro" id="IPR050259">
    <property type="entry name" value="SDR"/>
</dbReference>
<dbReference type="Gene3D" id="3.40.50.720">
    <property type="entry name" value="NAD(P)-binding Rossmann-like Domain"/>
    <property type="match status" value="1"/>
</dbReference>
<reference evidence="4" key="1">
    <citation type="submission" date="2020-05" db="EMBL/GenBank/DDBJ databases">
        <authorList>
            <person name="Brown S."/>
            <person name="Huntemann M."/>
            <person name="Clum A."/>
            <person name="Spunde A."/>
            <person name="Palaniappan K."/>
            <person name="Ritter S."/>
            <person name="Mikhailova N."/>
            <person name="Chen I.-M."/>
            <person name="Stamatis D."/>
            <person name="Reddy T."/>
            <person name="O'Malley R."/>
            <person name="Daum C."/>
            <person name="Shapiro N."/>
            <person name="Ivanova N."/>
            <person name="Kyrpides N."/>
            <person name="Woyke T."/>
        </authorList>
    </citation>
    <scope>NUCLEOTIDE SEQUENCE</scope>
    <source>
        <strain evidence="4">DJ080</strain>
    </source>
</reference>
<dbReference type="Proteomes" id="UP001193748">
    <property type="component" value="Unassembled WGS sequence"/>
</dbReference>
<dbReference type="SUPFAM" id="SSF51735">
    <property type="entry name" value="NAD(P)-binding Rossmann-fold domains"/>
    <property type="match status" value="1"/>
</dbReference>
<keyword evidence="3" id="KW-0753">Steroid metabolism</keyword>
<dbReference type="PANTHER" id="PTHR42879:SF2">
    <property type="entry name" value="3-OXOACYL-[ACYL-CARRIER-PROTEIN] REDUCTASE FABG"/>
    <property type="match status" value="1"/>
</dbReference>
<comment type="caution">
    <text evidence="4">The sequence shown here is derived from an EMBL/GenBank/DDBJ whole genome shotgun (WGS) entry which is preliminary data.</text>
</comment>
<dbReference type="AlphaFoldDB" id="A0AAX0AX34"/>
<dbReference type="EC" id="1.1.1.100" evidence="4"/>
<dbReference type="Pfam" id="PF13561">
    <property type="entry name" value="adh_short_C2"/>
    <property type="match status" value="1"/>
</dbReference>
<dbReference type="FunFam" id="3.40.50.720:FF:000084">
    <property type="entry name" value="Short-chain dehydrogenase reductase"/>
    <property type="match status" value="1"/>
</dbReference>
<evidence type="ECO:0000256" key="2">
    <source>
        <dbReference type="ARBA" id="ARBA00023002"/>
    </source>
</evidence>
<accession>A0AAX0AX34</accession>
<dbReference type="EMBL" id="JABSWW010000001">
    <property type="protein sequence ID" value="NRT87511.1"/>
    <property type="molecule type" value="Genomic_DNA"/>
</dbReference>
<dbReference type="PANTHER" id="PTHR42879">
    <property type="entry name" value="3-OXOACYL-(ACYL-CARRIER-PROTEIN) REDUCTASE"/>
    <property type="match status" value="1"/>
</dbReference>
<dbReference type="RefSeq" id="WP_173710430.1">
    <property type="nucleotide sequence ID" value="NZ_CP107022.1"/>
</dbReference>
<sequence length="233" mass="25809">MKKTVLITGGNKGIGLESTRLFLENNCNVVIVARDYINFEFNDNENVKKIEYDVSCLNGIENLVDKIGHVDILVNNAGIMNSITYDTYSNEEIKRIMNINLYAPIEFIKHVSKLMINSGNGRIVNTASIAGQIGHPDIWYGISKAGIINATKSFAKLLGPKGIIINAVAPGPVETDMMAIIPEHRKKDIKSSVYLDRFAKPDEVAKTIYWLSTDSPEYINGTCIDINNGAFPR</sequence>
<dbReference type="GO" id="GO:0008206">
    <property type="term" value="P:bile acid metabolic process"/>
    <property type="evidence" value="ECO:0007669"/>
    <property type="project" value="UniProtKB-ARBA"/>
</dbReference>
<name>A0AAX0AX34_CLOBE</name>
<dbReference type="PRINTS" id="PR00081">
    <property type="entry name" value="GDHRDH"/>
</dbReference>
<evidence type="ECO:0000256" key="3">
    <source>
        <dbReference type="ARBA" id="ARBA00023221"/>
    </source>
</evidence>
<dbReference type="GO" id="GO:0004316">
    <property type="term" value="F:3-oxoacyl-[acyl-carrier-protein] reductase (NADPH) activity"/>
    <property type="evidence" value="ECO:0007669"/>
    <property type="project" value="UniProtKB-EC"/>
</dbReference>
<proteinExistence type="inferred from homology"/>